<feature type="compositionally biased region" description="Pro residues" evidence="1">
    <location>
        <begin position="225"/>
        <end position="234"/>
    </location>
</feature>
<proteinExistence type="predicted"/>
<comment type="caution">
    <text evidence="2">The sequence shown here is derived from an EMBL/GenBank/DDBJ whole genome shotgun (WGS) entry which is preliminary data.</text>
</comment>
<reference evidence="2 3" key="1">
    <citation type="submission" date="2021-01" db="EMBL/GenBank/DDBJ databases">
        <title>Whole genome shotgun sequence of Cellulomonas phragmiteti NBRC 110785.</title>
        <authorList>
            <person name="Komaki H."/>
            <person name="Tamura T."/>
        </authorList>
    </citation>
    <scope>NUCLEOTIDE SEQUENCE [LARGE SCALE GENOMIC DNA]</scope>
    <source>
        <strain evidence="2 3">NBRC 110785</strain>
    </source>
</reference>
<feature type="compositionally biased region" description="Low complexity" evidence="1">
    <location>
        <begin position="322"/>
        <end position="333"/>
    </location>
</feature>
<feature type="compositionally biased region" description="Pro residues" evidence="1">
    <location>
        <begin position="153"/>
        <end position="168"/>
    </location>
</feature>
<protein>
    <submittedName>
        <fullName evidence="2">Uncharacterized protein</fullName>
    </submittedName>
</protein>
<organism evidence="2 3">
    <name type="scientific">Cellulomonas phragmiteti</name>
    <dbReference type="NCBI Taxonomy" id="478780"/>
    <lineage>
        <taxon>Bacteria</taxon>
        <taxon>Bacillati</taxon>
        <taxon>Actinomycetota</taxon>
        <taxon>Actinomycetes</taxon>
        <taxon>Micrococcales</taxon>
        <taxon>Cellulomonadaceae</taxon>
        <taxon>Cellulomonas</taxon>
    </lineage>
</organism>
<name>A0ABQ4DQF0_9CELL</name>
<feature type="compositionally biased region" description="Low complexity" evidence="1">
    <location>
        <begin position="1"/>
        <end position="20"/>
    </location>
</feature>
<feature type="compositionally biased region" description="Low complexity" evidence="1">
    <location>
        <begin position="111"/>
        <end position="120"/>
    </location>
</feature>
<accession>A0ABQ4DQF0</accession>
<feature type="region of interest" description="Disordered" evidence="1">
    <location>
        <begin position="1"/>
        <end position="333"/>
    </location>
</feature>
<dbReference type="EMBL" id="BONP01000020">
    <property type="protein sequence ID" value="GIG41151.1"/>
    <property type="molecule type" value="Genomic_DNA"/>
</dbReference>
<feature type="compositionally biased region" description="Low complexity" evidence="1">
    <location>
        <begin position="56"/>
        <end position="67"/>
    </location>
</feature>
<dbReference type="Proteomes" id="UP000614741">
    <property type="component" value="Unassembled WGS sequence"/>
</dbReference>
<sequence length="370" mass="36931">MHGPASASASSTSLTRRSAAPQGAPAEDHPPALPAAPSASRALDGPPRTVAGGLGRPFRAPAAPLRRSNPVPPSSLTDPTPGIGPHAPGSPARALTTTPDVAHRTPPAPGAPSAGHAPSATDHAASPGPVRRATSGDRSGRASVAPAGLGPPLGEPPRPAAPRHPPAHAPDTATTTHLSRAASRSRAGGSAAPEPEDVAPDVPDRPAPAGAPARALAPRVVDAPPAQPHPLPDPPTRRRVDPPTAGRGDTAARAPQPPRTGGSRTAAHVPGTDGPDRAGAALDLVGRAPAGHRSAVARADQPHDDVVGEVVTATPEPGGPTSPGAAPAPADVDAPADLAGLADRLWDHLELRLRRSLLLERERRGVLPDL</sequence>
<evidence type="ECO:0000313" key="3">
    <source>
        <dbReference type="Proteomes" id="UP000614741"/>
    </source>
</evidence>
<evidence type="ECO:0000313" key="2">
    <source>
        <dbReference type="EMBL" id="GIG41151.1"/>
    </source>
</evidence>
<gene>
    <name evidence="2" type="ORF">Cph01nite_29130</name>
</gene>
<keyword evidence="3" id="KW-1185">Reference proteome</keyword>
<evidence type="ECO:0000256" key="1">
    <source>
        <dbReference type="SAM" id="MobiDB-lite"/>
    </source>
</evidence>
<feature type="compositionally biased region" description="Low complexity" evidence="1">
    <location>
        <begin position="169"/>
        <end position="193"/>
    </location>
</feature>
<feature type="compositionally biased region" description="Low complexity" evidence="1">
    <location>
        <begin position="207"/>
        <end position="224"/>
    </location>
</feature>